<dbReference type="HOGENOM" id="CLU_186779_0_0_4"/>
<name>C3X5S3_9BURK</name>
<evidence type="ECO:0000313" key="2">
    <source>
        <dbReference type="EMBL" id="EEO28559.1"/>
    </source>
</evidence>
<protein>
    <submittedName>
        <fullName evidence="2">Uncharacterized protein</fullName>
    </submittedName>
</protein>
<organism evidence="2 3">
    <name type="scientific">Oxalobacter paraformigenes</name>
    <dbReference type="NCBI Taxonomy" id="556268"/>
    <lineage>
        <taxon>Bacteria</taxon>
        <taxon>Pseudomonadati</taxon>
        <taxon>Pseudomonadota</taxon>
        <taxon>Betaproteobacteria</taxon>
        <taxon>Burkholderiales</taxon>
        <taxon>Oxalobacteraceae</taxon>
        <taxon>Oxalobacter</taxon>
    </lineage>
</organism>
<reference evidence="2" key="1">
    <citation type="submission" date="2011-10" db="EMBL/GenBank/DDBJ databases">
        <title>The Genome Sequence of Oxalobacter formigenes HOxBLS.</title>
        <authorList>
            <consortium name="The Broad Institute Genome Sequencing Platform"/>
            <person name="Earl A."/>
            <person name="Ward D."/>
            <person name="Feldgarden M."/>
            <person name="Gevers D."/>
            <person name="Allison M.J."/>
            <person name="Humphrey S."/>
            <person name="Young S.K."/>
            <person name="Zeng Q."/>
            <person name="Gargeya S."/>
            <person name="Fitzgerald M."/>
            <person name="Haas B."/>
            <person name="Abouelleil A."/>
            <person name="Alvarado L."/>
            <person name="Arachchi H.M."/>
            <person name="Berlin A."/>
            <person name="Brown A."/>
            <person name="Chapman S.B."/>
            <person name="Chen Z."/>
            <person name="Dunbar C."/>
            <person name="Freedman E."/>
            <person name="Gearin G."/>
            <person name="Goldberg J."/>
            <person name="Griggs A."/>
            <person name="Gujja S."/>
            <person name="Heiman D."/>
            <person name="Howarth C."/>
            <person name="Larson L."/>
            <person name="Lui A."/>
            <person name="MacDonald P.J.P."/>
            <person name="Montmayeur A."/>
            <person name="Murphy C."/>
            <person name="Neiman D."/>
            <person name="Pearson M."/>
            <person name="Priest M."/>
            <person name="Roberts A."/>
            <person name="Saif S."/>
            <person name="Shea T."/>
            <person name="Shenoy N."/>
            <person name="Sisk P."/>
            <person name="Stolte C."/>
            <person name="Sykes S."/>
            <person name="Wortman J."/>
            <person name="Nusbaum C."/>
            <person name="Birren B."/>
        </authorList>
    </citation>
    <scope>NUCLEOTIDE SEQUENCE [LARGE SCALE GENOMIC DNA]</scope>
    <source>
        <strain evidence="2">HOxBLS</strain>
    </source>
</reference>
<gene>
    <name evidence="2" type="ORF">OFAG_01712</name>
</gene>
<dbReference type="eggNOG" id="ENOG5031ARQ">
    <property type="taxonomic scope" value="Bacteria"/>
</dbReference>
<keyword evidence="1" id="KW-0472">Membrane</keyword>
<accession>C3X5S3</accession>
<dbReference type="EMBL" id="ACDP02000001">
    <property type="protein sequence ID" value="EEO28559.1"/>
    <property type="molecule type" value="Genomic_DNA"/>
</dbReference>
<evidence type="ECO:0000256" key="1">
    <source>
        <dbReference type="SAM" id="Phobius"/>
    </source>
</evidence>
<comment type="caution">
    <text evidence="2">The sequence shown here is derived from an EMBL/GenBank/DDBJ whole genome shotgun (WGS) entry which is preliminary data.</text>
</comment>
<keyword evidence="1" id="KW-0812">Transmembrane</keyword>
<proteinExistence type="predicted"/>
<dbReference type="Proteomes" id="UP000003973">
    <property type="component" value="Unassembled WGS sequence"/>
</dbReference>
<feature type="transmembrane region" description="Helical" evidence="1">
    <location>
        <begin position="72"/>
        <end position="87"/>
    </location>
</feature>
<keyword evidence="3" id="KW-1185">Reference proteome</keyword>
<keyword evidence="1" id="KW-1133">Transmembrane helix</keyword>
<sequence length="88" mass="9983">MEAFWQFVNKRSVRLALAVFCLLLAIQGIYRIYLAQTNVEMFRGAGELVLWFAWSLVNYLRANGKVAPKLNIAVNVGIAMIVVSWFMG</sequence>
<evidence type="ECO:0000313" key="3">
    <source>
        <dbReference type="Proteomes" id="UP000003973"/>
    </source>
</evidence>
<dbReference type="AlphaFoldDB" id="C3X5S3"/>